<name>A0A0S3PPZ6_9BRAD</name>
<feature type="domain" description="Ion transport" evidence="12">
    <location>
        <begin position="33"/>
        <end position="246"/>
    </location>
</feature>
<feature type="transmembrane region" description="Helical" evidence="11">
    <location>
        <begin position="96"/>
        <end position="119"/>
    </location>
</feature>
<evidence type="ECO:0000256" key="8">
    <source>
        <dbReference type="ARBA" id="ARBA00023136"/>
    </source>
</evidence>
<dbReference type="Gene3D" id="1.20.120.350">
    <property type="entry name" value="Voltage-gated potassium channels. Chain C"/>
    <property type="match status" value="1"/>
</dbReference>
<keyword evidence="2" id="KW-0813">Transport</keyword>
<dbReference type="Pfam" id="PF00520">
    <property type="entry name" value="Ion_trans"/>
    <property type="match status" value="1"/>
</dbReference>
<organism evidence="13 14">
    <name type="scientific">Variibacter gotjawalensis</name>
    <dbReference type="NCBI Taxonomy" id="1333996"/>
    <lineage>
        <taxon>Bacteria</taxon>
        <taxon>Pseudomonadati</taxon>
        <taxon>Pseudomonadota</taxon>
        <taxon>Alphaproteobacteria</taxon>
        <taxon>Hyphomicrobiales</taxon>
        <taxon>Nitrobacteraceae</taxon>
        <taxon>Variibacter</taxon>
    </lineage>
</organism>
<keyword evidence="5" id="KW-0851">Voltage-gated channel</keyword>
<evidence type="ECO:0000256" key="5">
    <source>
        <dbReference type="ARBA" id="ARBA00022882"/>
    </source>
</evidence>
<sequence>MANPARRYGRGFSEDDAFNMTWLKKFVEDPRTDRLIMALIVLNAVTFGLETSKRIVATWGPTLDFIDNVILAVFVLELAARMIVQRGKFFKDGWNIFDFVVVGVALMPSTQAFSVLRALRILRVLRLITAVPTLRRVVDGLIASLPGMGSIALLIGLIYYVSAVMAVNLYGHDFPELFGSLPKSLFTLFTIMTLEGWVEGVVKPIMDKYPYAWAFFIPFIIATTFTVLNLFIGVIVSTMQELHEKAARAELKAERELVQDETEPLLAEVRALRREIAELKKAVTKPE</sequence>
<proteinExistence type="predicted"/>
<evidence type="ECO:0000256" key="1">
    <source>
        <dbReference type="ARBA" id="ARBA00004141"/>
    </source>
</evidence>
<dbReference type="EMBL" id="AP014946">
    <property type="protein sequence ID" value="BAT57965.1"/>
    <property type="molecule type" value="Genomic_DNA"/>
</dbReference>
<feature type="transmembrane region" description="Helical" evidence="11">
    <location>
        <begin position="140"/>
        <end position="161"/>
    </location>
</feature>
<evidence type="ECO:0000256" key="4">
    <source>
        <dbReference type="ARBA" id="ARBA00022837"/>
    </source>
</evidence>
<evidence type="ECO:0000256" key="6">
    <source>
        <dbReference type="ARBA" id="ARBA00022989"/>
    </source>
</evidence>
<dbReference type="PANTHER" id="PTHR45628">
    <property type="entry name" value="VOLTAGE-DEPENDENT CALCIUM CHANNEL TYPE A SUBUNIT ALPHA-1"/>
    <property type="match status" value="1"/>
</dbReference>
<keyword evidence="14" id="KW-1185">Reference proteome</keyword>
<dbReference type="InterPro" id="IPR027359">
    <property type="entry name" value="Volt_channel_dom_sf"/>
</dbReference>
<evidence type="ECO:0000256" key="7">
    <source>
        <dbReference type="ARBA" id="ARBA00023065"/>
    </source>
</evidence>
<dbReference type="KEGG" id="vgo:GJW-30_1_00476"/>
<evidence type="ECO:0000313" key="14">
    <source>
        <dbReference type="Proteomes" id="UP000236884"/>
    </source>
</evidence>
<keyword evidence="9" id="KW-0325">Glycoprotein</keyword>
<evidence type="ECO:0000259" key="12">
    <source>
        <dbReference type="Pfam" id="PF00520"/>
    </source>
</evidence>
<dbReference type="AlphaFoldDB" id="A0A0S3PPZ6"/>
<protein>
    <submittedName>
        <fullName evidence="13">Ion transport protein</fullName>
    </submittedName>
</protein>
<dbReference type="Proteomes" id="UP000236884">
    <property type="component" value="Chromosome"/>
</dbReference>
<feature type="transmembrane region" description="Helical" evidence="11">
    <location>
        <begin position="65"/>
        <end position="84"/>
    </location>
</feature>
<dbReference type="InterPro" id="IPR005821">
    <property type="entry name" value="Ion_trans_dom"/>
</dbReference>
<evidence type="ECO:0000313" key="13">
    <source>
        <dbReference type="EMBL" id="BAT57965.1"/>
    </source>
</evidence>
<dbReference type="Gene3D" id="1.10.287.70">
    <property type="match status" value="1"/>
</dbReference>
<dbReference type="InterPro" id="IPR050599">
    <property type="entry name" value="VDCC_alpha-1_subunit"/>
</dbReference>
<dbReference type="SUPFAM" id="SSF81324">
    <property type="entry name" value="Voltage-gated potassium channels"/>
    <property type="match status" value="1"/>
</dbReference>
<dbReference type="GO" id="GO:0098703">
    <property type="term" value="P:calcium ion import across plasma membrane"/>
    <property type="evidence" value="ECO:0007669"/>
    <property type="project" value="TreeGrafter"/>
</dbReference>
<reference evidence="13 14" key="1">
    <citation type="submission" date="2015-08" db="EMBL/GenBank/DDBJ databases">
        <title>Investigation of the bacterial diversity of lava forest soil.</title>
        <authorList>
            <person name="Lee J.S."/>
        </authorList>
    </citation>
    <scope>NUCLEOTIDE SEQUENCE [LARGE SCALE GENOMIC DNA]</scope>
    <source>
        <strain evidence="13 14">GJW-30</strain>
    </source>
</reference>
<evidence type="ECO:0000256" key="2">
    <source>
        <dbReference type="ARBA" id="ARBA00022448"/>
    </source>
</evidence>
<keyword evidence="3 11" id="KW-0812">Transmembrane</keyword>
<keyword evidence="4" id="KW-0106">Calcium</keyword>
<evidence type="ECO:0000256" key="11">
    <source>
        <dbReference type="SAM" id="Phobius"/>
    </source>
</evidence>
<gene>
    <name evidence="13" type="ORF">GJW-30_1_00476</name>
</gene>
<keyword evidence="6 11" id="KW-1133">Transmembrane helix</keyword>
<keyword evidence="7" id="KW-0406">Ion transport</keyword>
<accession>A0A0S3PPZ6</accession>
<evidence type="ECO:0000256" key="3">
    <source>
        <dbReference type="ARBA" id="ARBA00022692"/>
    </source>
</evidence>
<keyword evidence="10" id="KW-0407">Ion channel</keyword>
<keyword evidence="8 11" id="KW-0472">Membrane</keyword>
<evidence type="ECO:0000256" key="9">
    <source>
        <dbReference type="ARBA" id="ARBA00023180"/>
    </source>
</evidence>
<dbReference type="GO" id="GO:0005891">
    <property type="term" value="C:voltage-gated calcium channel complex"/>
    <property type="evidence" value="ECO:0007669"/>
    <property type="project" value="TreeGrafter"/>
</dbReference>
<comment type="subcellular location">
    <subcellularLocation>
        <location evidence="1">Membrane</location>
        <topology evidence="1">Multi-pass membrane protein</topology>
    </subcellularLocation>
</comment>
<dbReference type="PANTHER" id="PTHR45628:SF7">
    <property type="entry name" value="VOLTAGE-DEPENDENT CALCIUM CHANNEL TYPE A SUBUNIT ALPHA-1"/>
    <property type="match status" value="1"/>
</dbReference>
<dbReference type="GO" id="GO:0008331">
    <property type="term" value="F:high voltage-gated calcium channel activity"/>
    <property type="evidence" value="ECO:0007669"/>
    <property type="project" value="TreeGrafter"/>
</dbReference>
<evidence type="ECO:0000256" key="10">
    <source>
        <dbReference type="ARBA" id="ARBA00023303"/>
    </source>
</evidence>
<feature type="transmembrane region" description="Helical" evidence="11">
    <location>
        <begin position="211"/>
        <end position="236"/>
    </location>
</feature>